<dbReference type="Pfam" id="PF01520">
    <property type="entry name" value="Amidase_3"/>
    <property type="match status" value="1"/>
</dbReference>
<feature type="compositionally biased region" description="Acidic residues" evidence="2">
    <location>
        <begin position="350"/>
        <end position="362"/>
    </location>
</feature>
<feature type="chain" id="PRO_5047329253" evidence="3">
    <location>
        <begin position="27"/>
        <end position="921"/>
    </location>
</feature>
<feature type="region of interest" description="Disordered" evidence="2">
    <location>
        <begin position="171"/>
        <end position="206"/>
    </location>
</feature>
<dbReference type="InterPro" id="IPR012854">
    <property type="entry name" value="Cu_amine_oxidase-like_N"/>
</dbReference>
<reference evidence="5 6" key="1">
    <citation type="submission" date="2021-01" db="EMBL/GenBank/DDBJ databases">
        <title>Isolation and description of Catonella massiliensis sp. nov., a novel Catonella species, isolated from a stable periodontitis subject.</title>
        <authorList>
            <person name="Antezack A."/>
            <person name="Boxberger M."/>
            <person name="La Scola B."/>
            <person name="Monnet-Corti V."/>
        </authorList>
    </citation>
    <scope>NUCLEOTIDE SEQUENCE [LARGE SCALE GENOMIC DNA]</scope>
    <source>
        <strain evidence="5 6">Marseille-Q4567</strain>
    </source>
</reference>
<dbReference type="EMBL" id="JAEPRJ010000001">
    <property type="protein sequence ID" value="MBK5897266.1"/>
    <property type="molecule type" value="Genomic_DNA"/>
</dbReference>
<evidence type="ECO:0000256" key="1">
    <source>
        <dbReference type="ARBA" id="ARBA00022801"/>
    </source>
</evidence>
<dbReference type="SUPFAM" id="SSF55383">
    <property type="entry name" value="Copper amine oxidase, domain N"/>
    <property type="match status" value="2"/>
</dbReference>
<evidence type="ECO:0000313" key="6">
    <source>
        <dbReference type="Proteomes" id="UP000604730"/>
    </source>
</evidence>
<dbReference type="InterPro" id="IPR002508">
    <property type="entry name" value="MurNAc-LAA_cat"/>
</dbReference>
<dbReference type="CDD" id="cd02696">
    <property type="entry name" value="MurNAc-LAA"/>
    <property type="match status" value="1"/>
</dbReference>
<dbReference type="RefSeq" id="WP_208428760.1">
    <property type="nucleotide sequence ID" value="NZ_JAEPRJ010000001.1"/>
</dbReference>
<name>A0ABS1IZF9_9FIRM</name>
<dbReference type="InterPro" id="IPR036582">
    <property type="entry name" value="Mao_N_sf"/>
</dbReference>
<dbReference type="Gene3D" id="3.40.630.40">
    <property type="entry name" value="Zn-dependent exopeptidases"/>
    <property type="match status" value="1"/>
</dbReference>
<sequence>MKFKKFVTFVSVLGMLCCTVPSVSYAENINIKYGKQKINYSDAQVKYTINGSNIKSKHPGIIIDGISLASAKEVFSDSKIGLSYKYNKKKNTLELKRDKTTLVLTLNSINSKVNGKSEVLPVEPRMVEFSDKTKDIYVPTRYVAKTFGLTYTWDASSGVASMTGKTVKKKKAVKSDSKAKTKKDKNNTKKDKKTTTNKTNKKATKKTTTKSVKETFIYSGKSYDVKNKKVIFSIEDIELNTAKLPGVYVGKTLMGPAKSLFLSDSMEGSFSLSKSKKTATISFGDNDLILTLGSKNAELNGAQVKLEKAPDFIKLNFSNKDEVYIPMESICELFDIDIETSGNVSTLSLPDDDEAVEDVGDDENPKPTPEPTPEPSNEADNPLQPFVANKLPFSWKSKVNPATAFNAVQSLNGKNTSAGSSITDIVNLSGNQADNFDTYTIKSTEGFSGIKGNMANNQLTVSLDNVSSNGGQSYTSNIRTVNYINTTYNAASNSSNISFGLADGVVGYDMSLSKDGKSLNVKIYKNTITEIKGSYNKGVYTFTFTGLAPLSVNDNGSSDSNQNLAIPNIIDTIGSGSYVDNTGSALSMFSYFSNGIAGASLSVNKTSRLTYYTSQSGNTLTITFSQASTPANVAGATIALPSGLDTSEIEDEDNYFSGNFTITLPGDLRNHFNSKPIKYDANKVSNVNISLDDSGDTVLTFYTTKLYAYRLTVSKSQIKVAIDRAKNLYSKVIVVDPGHGAHDTGTVSLNKIYKEKNVVLSIAYSYFRNYIDDEDLKVYWTRKDDTFMTLNNRAAFANKVDADLFVSVHMNSAGNTSAKGTEVYYSTRNNSIQSNGLSSYTMASMFLKNITSNLSMANRGVKSNVFVVTNMNTVPAVLIEYGFLSNSSDLAKFSRLDVQDKAAEILYDTIEEIFDNYPTGR</sequence>
<proteinExistence type="predicted"/>
<feature type="signal peptide" evidence="3">
    <location>
        <begin position="1"/>
        <end position="26"/>
    </location>
</feature>
<feature type="compositionally biased region" description="Basic and acidic residues" evidence="2">
    <location>
        <begin position="173"/>
        <end position="189"/>
    </location>
</feature>
<evidence type="ECO:0000256" key="3">
    <source>
        <dbReference type="SAM" id="SignalP"/>
    </source>
</evidence>
<accession>A0ABS1IZF9</accession>
<protein>
    <submittedName>
        <fullName evidence="5">N-acetylmuramoyl-L-alanine amidase</fullName>
    </submittedName>
</protein>
<dbReference type="Gene3D" id="3.30.457.10">
    <property type="entry name" value="Copper amine oxidase-like, N-terminal domain"/>
    <property type="match status" value="2"/>
</dbReference>
<dbReference type="SMART" id="SM00646">
    <property type="entry name" value="Ami_3"/>
    <property type="match status" value="1"/>
</dbReference>
<feature type="domain" description="MurNAc-LAA" evidence="4">
    <location>
        <begin position="794"/>
        <end position="911"/>
    </location>
</feature>
<feature type="region of interest" description="Disordered" evidence="2">
    <location>
        <begin position="345"/>
        <end position="384"/>
    </location>
</feature>
<evidence type="ECO:0000259" key="4">
    <source>
        <dbReference type="SMART" id="SM00646"/>
    </source>
</evidence>
<gene>
    <name evidence="5" type="ORF">JJN12_05615</name>
</gene>
<dbReference type="PANTHER" id="PTHR30404:SF0">
    <property type="entry name" value="N-ACETYLMURAMOYL-L-ALANINE AMIDASE AMIC"/>
    <property type="match status" value="1"/>
</dbReference>
<dbReference type="PANTHER" id="PTHR30404">
    <property type="entry name" value="N-ACETYLMURAMOYL-L-ALANINE AMIDASE"/>
    <property type="match status" value="1"/>
</dbReference>
<dbReference type="InterPro" id="IPR050695">
    <property type="entry name" value="N-acetylmuramoyl_amidase_3"/>
</dbReference>
<keyword evidence="1" id="KW-0378">Hydrolase</keyword>
<evidence type="ECO:0000313" key="5">
    <source>
        <dbReference type="EMBL" id="MBK5897266.1"/>
    </source>
</evidence>
<comment type="caution">
    <text evidence="5">The sequence shown here is derived from an EMBL/GenBank/DDBJ whole genome shotgun (WGS) entry which is preliminary data.</text>
</comment>
<dbReference type="Proteomes" id="UP000604730">
    <property type="component" value="Unassembled WGS sequence"/>
</dbReference>
<keyword evidence="6" id="KW-1185">Reference proteome</keyword>
<organism evidence="5 6">
    <name type="scientific">Catonella massiliensis</name>
    <dbReference type="NCBI Taxonomy" id="2799636"/>
    <lineage>
        <taxon>Bacteria</taxon>
        <taxon>Bacillati</taxon>
        <taxon>Bacillota</taxon>
        <taxon>Clostridia</taxon>
        <taxon>Lachnospirales</taxon>
        <taxon>Lachnospiraceae</taxon>
        <taxon>Catonella</taxon>
    </lineage>
</organism>
<dbReference type="SUPFAM" id="SSF53187">
    <property type="entry name" value="Zn-dependent exopeptidases"/>
    <property type="match status" value="1"/>
</dbReference>
<keyword evidence="3" id="KW-0732">Signal</keyword>
<evidence type="ECO:0000256" key="2">
    <source>
        <dbReference type="SAM" id="MobiDB-lite"/>
    </source>
</evidence>
<dbReference type="Pfam" id="PF07833">
    <property type="entry name" value="Cu_amine_oxidN1"/>
    <property type="match status" value="2"/>
</dbReference>